<evidence type="ECO:0000313" key="3">
    <source>
        <dbReference type="Proteomes" id="UP001501638"/>
    </source>
</evidence>
<keyword evidence="3" id="KW-1185">Reference proteome</keyword>
<accession>A0ABN3JVU0</accession>
<protein>
    <submittedName>
        <fullName evidence="2">Uncharacterized protein</fullName>
    </submittedName>
</protein>
<feature type="region of interest" description="Disordered" evidence="1">
    <location>
        <begin position="65"/>
        <end position="86"/>
    </location>
</feature>
<organism evidence="2 3">
    <name type="scientific">Streptomyces macrosporus</name>
    <dbReference type="NCBI Taxonomy" id="44032"/>
    <lineage>
        <taxon>Bacteria</taxon>
        <taxon>Bacillati</taxon>
        <taxon>Actinomycetota</taxon>
        <taxon>Actinomycetes</taxon>
        <taxon>Kitasatosporales</taxon>
        <taxon>Streptomycetaceae</taxon>
        <taxon>Streptomyces</taxon>
    </lineage>
</organism>
<reference evidence="2 3" key="1">
    <citation type="journal article" date="2019" name="Int. J. Syst. Evol. Microbiol.">
        <title>The Global Catalogue of Microorganisms (GCM) 10K type strain sequencing project: providing services to taxonomists for standard genome sequencing and annotation.</title>
        <authorList>
            <consortium name="The Broad Institute Genomics Platform"/>
            <consortium name="The Broad Institute Genome Sequencing Center for Infectious Disease"/>
            <person name="Wu L."/>
            <person name="Ma J."/>
        </authorList>
    </citation>
    <scope>NUCLEOTIDE SEQUENCE [LARGE SCALE GENOMIC DNA]</scope>
    <source>
        <strain evidence="2 3">JCM 6305</strain>
    </source>
</reference>
<name>A0ABN3JVU0_9ACTN</name>
<gene>
    <name evidence="2" type="ORF">GCM10010405_23830</name>
</gene>
<evidence type="ECO:0000313" key="2">
    <source>
        <dbReference type="EMBL" id="GAA2439712.1"/>
    </source>
</evidence>
<dbReference type="EMBL" id="BAAASZ010000018">
    <property type="protein sequence ID" value="GAA2439712.1"/>
    <property type="molecule type" value="Genomic_DNA"/>
</dbReference>
<feature type="compositionally biased region" description="Gly residues" evidence="1">
    <location>
        <begin position="71"/>
        <end position="83"/>
    </location>
</feature>
<evidence type="ECO:0000256" key="1">
    <source>
        <dbReference type="SAM" id="MobiDB-lite"/>
    </source>
</evidence>
<dbReference type="Proteomes" id="UP001501638">
    <property type="component" value="Unassembled WGS sequence"/>
</dbReference>
<comment type="caution">
    <text evidence="2">The sequence shown here is derived from an EMBL/GenBank/DDBJ whole genome shotgun (WGS) entry which is preliminary data.</text>
</comment>
<sequence>MATCAATWSLTGKSWIDSTFSCGVCGLSTRQARQALRGVLRPGRPTAARRGRWLLEDLETVGSAHRRVRGGSRGAAEDGGGADDAGAHLSRLQSTARFGDQPGFSGNCRG</sequence>
<proteinExistence type="predicted"/>